<dbReference type="InterPro" id="IPR009562">
    <property type="entry name" value="DUF1178"/>
</dbReference>
<dbReference type="Proteomes" id="UP000276254">
    <property type="component" value="Chromosome"/>
</dbReference>
<keyword evidence="2" id="KW-1185">Reference proteome</keyword>
<name>A0A494TKR6_SPHPE</name>
<proteinExistence type="predicted"/>
<evidence type="ECO:0000313" key="1">
    <source>
        <dbReference type="EMBL" id="AYJ87623.1"/>
    </source>
</evidence>
<dbReference type="KEGG" id="spha:D3Y57_18990"/>
<dbReference type="PIRSF" id="PIRSF032131">
    <property type="entry name" value="UCP032131"/>
    <property type="match status" value="1"/>
</dbReference>
<sequence length="140" mass="14801">MIVFDLQCEKAHGFEAWFASSTAFESQCEAGQVICPFCGSAKIGKAVMAPRIAAKASMSRGSMTPAEAMTKLATMQTELLKDSKWVGSAFAEKARAMADGDAAPATIHGTATPKEAIALREEGISALPLPFPVIPPEKRN</sequence>
<protein>
    <submittedName>
        <fullName evidence="1">DUF1178 family protein</fullName>
    </submittedName>
</protein>
<evidence type="ECO:0000313" key="2">
    <source>
        <dbReference type="Proteomes" id="UP000276254"/>
    </source>
</evidence>
<accession>A0A494TKR6</accession>
<dbReference type="OrthoDB" id="9799894at2"/>
<dbReference type="Pfam" id="PF06676">
    <property type="entry name" value="DUF1178"/>
    <property type="match status" value="1"/>
</dbReference>
<gene>
    <name evidence="1" type="ORF">D3Y57_18990</name>
</gene>
<dbReference type="AlphaFoldDB" id="A0A494TKR6"/>
<dbReference type="RefSeq" id="WP_121155185.1">
    <property type="nucleotide sequence ID" value="NZ_CP032829.1"/>
</dbReference>
<dbReference type="EMBL" id="CP032829">
    <property type="protein sequence ID" value="AYJ87623.1"/>
    <property type="molecule type" value="Genomic_DNA"/>
</dbReference>
<reference evidence="1 2" key="1">
    <citation type="submission" date="2018-09" db="EMBL/GenBank/DDBJ databases">
        <title>Sphingomonas peninsula sp. nov., isolated from fildes peninsula, Antarctic soil.</title>
        <authorList>
            <person name="Yingchao G."/>
        </authorList>
    </citation>
    <scope>NUCLEOTIDE SEQUENCE [LARGE SCALE GENOMIC DNA]</scope>
    <source>
        <strain evidence="1 2">YZ-8</strain>
    </source>
</reference>
<organism evidence="1 2">
    <name type="scientific">Sphingomonas paeninsulae</name>
    <dbReference type="NCBI Taxonomy" id="2319844"/>
    <lineage>
        <taxon>Bacteria</taxon>
        <taxon>Pseudomonadati</taxon>
        <taxon>Pseudomonadota</taxon>
        <taxon>Alphaproteobacteria</taxon>
        <taxon>Sphingomonadales</taxon>
        <taxon>Sphingomonadaceae</taxon>
        <taxon>Sphingomonas</taxon>
    </lineage>
</organism>